<evidence type="ECO:0008006" key="2">
    <source>
        <dbReference type="Google" id="ProtNLM"/>
    </source>
</evidence>
<protein>
    <recommendedName>
        <fullName evidence="2">Tail protein</fullName>
    </recommendedName>
</protein>
<reference evidence="1" key="1">
    <citation type="submission" date="2020-03" db="EMBL/GenBank/DDBJ databases">
        <title>The deep terrestrial virosphere.</title>
        <authorList>
            <person name="Holmfeldt K."/>
            <person name="Nilsson E."/>
            <person name="Simone D."/>
            <person name="Lopez-Fernandez M."/>
            <person name="Wu X."/>
            <person name="de Brujin I."/>
            <person name="Lundin D."/>
            <person name="Andersson A."/>
            <person name="Bertilsson S."/>
            <person name="Dopson M."/>
        </authorList>
    </citation>
    <scope>NUCLEOTIDE SEQUENCE</scope>
    <source>
        <strain evidence="1">MM415B04034</strain>
    </source>
</reference>
<proteinExistence type="predicted"/>
<dbReference type="AlphaFoldDB" id="A0A6M3LK39"/>
<gene>
    <name evidence="1" type="ORF">MM415B04034_0005</name>
</gene>
<name>A0A6M3LK39_9ZZZZ</name>
<dbReference type="EMBL" id="MT143194">
    <property type="protein sequence ID" value="QJA93992.1"/>
    <property type="molecule type" value="Genomic_DNA"/>
</dbReference>
<evidence type="ECO:0000313" key="1">
    <source>
        <dbReference type="EMBL" id="QJA93992.1"/>
    </source>
</evidence>
<sequence length="83" mass="8646">MAFTDAKIFETVTGNILFGCHMLTGDAADTSWNAPVNELYGVWIGDILAGSAGVSCTFSGNTVTIGQNTLGVGDTTYVFYVGV</sequence>
<organism evidence="1">
    <name type="scientific">viral metagenome</name>
    <dbReference type="NCBI Taxonomy" id="1070528"/>
    <lineage>
        <taxon>unclassified sequences</taxon>
        <taxon>metagenomes</taxon>
        <taxon>organismal metagenomes</taxon>
    </lineage>
</organism>
<accession>A0A6M3LK39</accession>